<dbReference type="EMBL" id="CAADFV010000252">
    <property type="protein sequence ID" value="VFK70263.1"/>
    <property type="molecule type" value="Genomic_DNA"/>
</dbReference>
<dbReference type="Gene3D" id="3.40.605.10">
    <property type="entry name" value="Aldehyde Dehydrogenase, Chain A, domain 1"/>
    <property type="match status" value="1"/>
</dbReference>
<dbReference type="InterPro" id="IPR047110">
    <property type="entry name" value="GABD/Sad-like"/>
</dbReference>
<dbReference type="InterPro" id="IPR016160">
    <property type="entry name" value="Ald_DH_CS_CYS"/>
</dbReference>
<organism evidence="5">
    <name type="scientific">Candidatus Kentrum sp. TUN</name>
    <dbReference type="NCBI Taxonomy" id="2126343"/>
    <lineage>
        <taxon>Bacteria</taxon>
        <taxon>Pseudomonadati</taxon>
        <taxon>Pseudomonadota</taxon>
        <taxon>Gammaproteobacteria</taxon>
        <taxon>Candidatus Kentrum</taxon>
    </lineage>
</organism>
<evidence type="ECO:0000256" key="3">
    <source>
        <dbReference type="ARBA" id="ARBA00023002"/>
    </source>
</evidence>
<dbReference type="GO" id="GO:0004030">
    <property type="term" value="F:aldehyde dehydrogenase [NAD(P)+] activity"/>
    <property type="evidence" value="ECO:0007669"/>
    <property type="project" value="InterPro"/>
</dbReference>
<dbReference type="PROSITE" id="PS00070">
    <property type="entry name" value="ALDEHYDE_DEHYDR_CYS"/>
    <property type="match status" value="1"/>
</dbReference>
<dbReference type="CDD" id="cd07100">
    <property type="entry name" value="ALDH_SSADH1_GabD1"/>
    <property type="match status" value="1"/>
</dbReference>
<dbReference type="InterPro" id="IPR016162">
    <property type="entry name" value="Ald_DH_N"/>
</dbReference>
<dbReference type="Pfam" id="PF00171">
    <property type="entry name" value="Aldedh"/>
    <property type="match status" value="1"/>
</dbReference>
<dbReference type="FunFam" id="3.40.309.10:FF:000010">
    <property type="entry name" value="Gamma-aminobutyraldehyde dehydrogenase"/>
    <property type="match status" value="1"/>
</dbReference>
<name>A0A451A552_9GAMM</name>
<dbReference type="FunFam" id="3.40.605.10:FF:000012">
    <property type="entry name" value="NAD-dependent succinate-semialdehyde dehydrogenase"/>
    <property type="match status" value="1"/>
</dbReference>
<proteinExistence type="inferred from homology"/>
<evidence type="ECO:0000256" key="1">
    <source>
        <dbReference type="ARBA" id="ARBA00009986"/>
    </source>
</evidence>
<evidence type="ECO:0000313" key="7">
    <source>
        <dbReference type="EMBL" id="VFK70263.1"/>
    </source>
</evidence>
<dbReference type="PANTHER" id="PTHR43217">
    <property type="entry name" value="SUCCINATE SEMIALDEHYDE DEHYDROGENASE [NAD(P)+] SAD"/>
    <property type="match status" value="1"/>
</dbReference>
<evidence type="ECO:0000259" key="4">
    <source>
        <dbReference type="Pfam" id="PF00171"/>
    </source>
</evidence>
<keyword evidence="3" id="KW-0560">Oxidoreductase</keyword>
<dbReference type="InterPro" id="IPR016161">
    <property type="entry name" value="Ald_DH/histidinol_DH"/>
</dbReference>
<dbReference type="Gene3D" id="3.40.309.10">
    <property type="entry name" value="Aldehyde Dehydrogenase, Chain A, domain 2"/>
    <property type="match status" value="1"/>
</dbReference>
<comment type="similarity">
    <text evidence="1">Belongs to the aldehyde dehydrogenase family.</text>
</comment>
<protein>
    <submittedName>
        <fullName evidence="5">Succinate-semialdehyde dehydrogenase / glutarate-semialdehyde dehydrogenase</fullName>
    </submittedName>
</protein>
<dbReference type="PANTHER" id="PTHR43217:SF1">
    <property type="entry name" value="SUCCINATE SEMIALDEHYDE DEHYDROGENASE [NAD(P)+] SAD"/>
    <property type="match status" value="1"/>
</dbReference>
<evidence type="ECO:0000313" key="6">
    <source>
        <dbReference type="EMBL" id="VFK61563.1"/>
    </source>
</evidence>
<sequence>MSIVSINPASGREIKRFRDLDKAEIRTILEQVSDATDDWGDQSFMTRAACLREAAKILRKNTPKLARLITLEMGKLLSEAAFEVEKCARVCEYYAEHGEAFLTDNHIDSDADQSFVAFQPLGSILAIMPWNFPFWQVFRCAAPALMAGNTILLKHAPNVPQCAIALEEIWRDAGCPSGIFQNLPISLDKMEMVIGDPRVCTVTFTGSDVAGREVAALAGSYLKKTVLELGGSDAFVVLDDADLEQAAKVGLKSRFLNSGQSCIAAKRFIVMESIADAFLEHFMAGIERLQVGDPVDPDTTLAPMAREDLRETLHLQVRNSIAKGADLLMGGHSLDKPGWYYAPTLLDRVRPGMPAYEEELFGPVASMIRVRDEHEALRIANDSRYGLGGSVWTGDIRRGERFARGLACGCTFVNGMVKSDPQLPFGGIKDSGYGRELSLPGIREFVNAKTVWIKSAD</sequence>
<dbReference type="InterPro" id="IPR044148">
    <property type="entry name" value="ALDH_GabD1-like"/>
</dbReference>
<feature type="domain" description="Aldehyde dehydrogenase" evidence="4">
    <location>
        <begin position="3"/>
        <end position="451"/>
    </location>
</feature>
<dbReference type="AlphaFoldDB" id="A0A451A552"/>
<dbReference type="SUPFAM" id="SSF53720">
    <property type="entry name" value="ALDH-like"/>
    <property type="match status" value="1"/>
</dbReference>
<dbReference type="EMBL" id="CAADFX010000155">
    <property type="protein sequence ID" value="VFK61563.1"/>
    <property type="molecule type" value="Genomic_DNA"/>
</dbReference>
<accession>A0A451A552</accession>
<dbReference type="InterPro" id="IPR016163">
    <property type="entry name" value="Ald_DH_C"/>
</dbReference>
<gene>
    <name evidence="6" type="ORF">BECKTUN1418D_GA0071000_11553</name>
    <name evidence="7" type="ORF">BECKTUN1418E_GA0071001_12522</name>
    <name evidence="5" type="ORF">BECKTUN1418F_GA0071002_12462</name>
</gene>
<dbReference type="GO" id="GO:0004777">
    <property type="term" value="F:succinate-semialdehyde dehydrogenase (NAD+) activity"/>
    <property type="evidence" value="ECO:0007669"/>
    <property type="project" value="TreeGrafter"/>
</dbReference>
<keyword evidence="2" id="KW-0521">NADP</keyword>
<reference evidence="5" key="1">
    <citation type="submission" date="2019-02" db="EMBL/GenBank/DDBJ databases">
        <authorList>
            <person name="Gruber-Vodicka R. H."/>
            <person name="Seah K. B. B."/>
        </authorList>
    </citation>
    <scope>NUCLEOTIDE SEQUENCE</scope>
    <source>
        <strain evidence="6">BECK_BY1</strain>
        <strain evidence="7">BECK_BY2</strain>
        <strain evidence="5">BECK_BY3</strain>
    </source>
</reference>
<evidence type="ECO:0000313" key="5">
    <source>
        <dbReference type="EMBL" id="VFK61156.1"/>
    </source>
</evidence>
<dbReference type="EMBL" id="CAADFY010000246">
    <property type="protein sequence ID" value="VFK61156.1"/>
    <property type="molecule type" value="Genomic_DNA"/>
</dbReference>
<dbReference type="InterPro" id="IPR015590">
    <property type="entry name" value="Aldehyde_DH_dom"/>
</dbReference>
<evidence type="ECO:0000256" key="2">
    <source>
        <dbReference type="ARBA" id="ARBA00022857"/>
    </source>
</evidence>